<feature type="domain" description="Glucosamine/galactosamine-6-phosphate isomerase" evidence="6">
    <location>
        <begin position="87"/>
        <end position="313"/>
    </location>
</feature>
<dbReference type="SUPFAM" id="SSF100950">
    <property type="entry name" value="NagB/RpiA/CoA transferase-like"/>
    <property type="match status" value="1"/>
</dbReference>
<sequence>MATSVPFCLSSCTPQTRLLSKPKSHVQCPPMSLLSSPQIGQSKSLIPLSLTHNINGVFSPLGKNRNRNMVGVVKASMDNKNLEVFSKEHLAMSLAKHVAHISKQFINDRGYFTLVLSGGSVKYLRKLVEAPYIDSIPWSKWHIFWVDEKVVPKTHVESNYKLAYDGFISKVKIPAVNVYTIDDALPAEGVADVYETTLRRLVASKIIASSDYSLPKFDLMLLDMGPDGQVGALFPNHPVLKETKKWVAYVKDAPKPPPERITFTLPVINSASNIAMVVTGAGKADAVYTTIQNDQSVPKIPVQMVSPEGDLKWFLDKGAASKLYK</sequence>
<name>A0A834WGX9_9FABA</name>
<evidence type="ECO:0000256" key="4">
    <source>
        <dbReference type="ARBA" id="ARBA00022801"/>
    </source>
</evidence>
<organism evidence="7 8">
    <name type="scientific">Senna tora</name>
    <dbReference type="NCBI Taxonomy" id="362788"/>
    <lineage>
        <taxon>Eukaryota</taxon>
        <taxon>Viridiplantae</taxon>
        <taxon>Streptophyta</taxon>
        <taxon>Embryophyta</taxon>
        <taxon>Tracheophyta</taxon>
        <taxon>Spermatophyta</taxon>
        <taxon>Magnoliopsida</taxon>
        <taxon>eudicotyledons</taxon>
        <taxon>Gunneridae</taxon>
        <taxon>Pentapetalae</taxon>
        <taxon>rosids</taxon>
        <taxon>fabids</taxon>
        <taxon>Fabales</taxon>
        <taxon>Fabaceae</taxon>
        <taxon>Caesalpinioideae</taxon>
        <taxon>Cassia clade</taxon>
        <taxon>Senna</taxon>
    </lineage>
</organism>
<dbReference type="InterPro" id="IPR006148">
    <property type="entry name" value="Glc/Gal-6P_isomerase"/>
</dbReference>
<comment type="catalytic activity">
    <reaction evidence="1 5">
        <text>6-phospho-D-glucono-1,5-lactone + H2O = 6-phospho-D-gluconate + H(+)</text>
        <dbReference type="Rhea" id="RHEA:12556"/>
        <dbReference type="ChEBI" id="CHEBI:15377"/>
        <dbReference type="ChEBI" id="CHEBI:15378"/>
        <dbReference type="ChEBI" id="CHEBI:57955"/>
        <dbReference type="ChEBI" id="CHEBI:58759"/>
        <dbReference type="EC" id="3.1.1.31"/>
    </reaction>
</comment>
<evidence type="ECO:0000256" key="3">
    <source>
        <dbReference type="ARBA" id="ARBA00010662"/>
    </source>
</evidence>
<dbReference type="InterPro" id="IPR005900">
    <property type="entry name" value="6-phosphogluconolactonase_DevB"/>
</dbReference>
<dbReference type="NCBIfam" id="TIGR01198">
    <property type="entry name" value="pgl"/>
    <property type="match status" value="1"/>
</dbReference>
<dbReference type="OrthoDB" id="432544at2759"/>
<comment type="caution">
    <text evidence="7">The sequence shown here is derived from an EMBL/GenBank/DDBJ whole genome shotgun (WGS) entry which is preliminary data.</text>
</comment>
<dbReference type="Proteomes" id="UP000634136">
    <property type="component" value="Unassembled WGS sequence"/>
</dbReference>
<evidence type="ECO:0000256" key="5">
    <source>
        <dbReference type="RuleBase" id="RU365095"/>
    </source>
</evidence>
<dbReference type="GO" id="GO:0005975">
    <property type="term" value="P:carbohydrate metabolic process"/>
    <property type="evidence" value="ECO:0007669"/>
    <property type="project" value="InterPro"/>
</dbReference>
<dbReference type="AlphaFoldDB" id="A0A834WGX9"/>
<dbReference type="PANTHER" id="PTHR11054:SF10">
    <property type="entry name" value="6-PHOSPHOGLUCONOLACTONASE-RELATED"/>
    <property type="match status" value="1"/>
</dbReference>
<dbReference type="PANTHER" id="PTHR11054">
    <property type="entry name" value="6-PHOSPHOGLUCONOLACTONASE"/>
    <property type="match status" value="1"/>
</dbReference>
<keyword evidence="8" id="KW-1185">Reference proteome</keyword>
<evidence type="ECO:0000256" key="2">
    <source>
        <dbReference type="ARBA" id="ARBA00004961"/>
    </source>
</evidence>
<evidence type="ECO:0000259" key="6">
    <source>
        <dbReference type="Pfam" id="PF01182"/>
    </source>
</evidence>
<dbReference type="Gene3D" id="3.40.50.1360">
    <property type="match status" value="1"/>
</dbReference>
<gene>
    <name evidence="7" type="ORF">G2W53_030618</name>
</gene>
<evidence type="ECO:0000313" key="7">
    <source>
        <dbReference type="EMBL" id="KAF7816649.1"/>
    </source>
</evidence>
<dbReference type="EMBL" id="JAAIUW010000009">
    <property type="protein sequence ID" value="KAF7816649.1"/>
    <property type="molecule type" value="Genomic_DNA"/>
</dbReference>
<comment type="pathway">
    <text evidence="2">Carbohydrate degradation; pentose phosphate pathway; D-ribulose 5-phosphate from D-glucose 6-phosphate (oxidative stage): step 2/3.</text>
</comment>
<dbReference type="GO" id="GO:0017057">
    <property type="term" value="F:6-phosphogluconolactonase activity"/>
    <property type="evidence" value="ECO:0007669"/>
    <property type="project" value="UniProtKB-EC"/>
</dbReference>
<dbReference type="CDD" id="cd01400">
    <property type="entry name" value="6PGL"/>
    <property type="match status" value="1"/>
</dbReference>
<protein>
    <recommendedName>
        <fullName evidence="5">Probable 6-phosphogluconolactonase</fullName>
        <ecNumber evidence="5">3.1.1.31</ecNumber>
    </recommendedName>
</protein>
<reference evidence="7" key="1">
    <citation type="submission" date="2020-09" db="EMBL/GenBank/DDBJ databases">
        <title>Genome-Enabled Discovery of Anthraquinone Biosynthesis in Senna tora.</title>
        <authorList>
            <person name="Kang S.-H."/>
            <person name="Pandey R.P."/>
            <person name="Lee C.-M."/>
            <person name="Sim J.-S."/>
            <person name="Jeong J.-T."/>
            <person name="Choi B.-S."/>
            <person name="Jung M."/>
            <person name="Ginzburg D."/>
            <person name="Zhao K."/>
            <person name="Won S.Y."/>
            <person name="Oh T.-J."/>
            <person name="Yu Y."/>
            <person name="Kim N.-H."/>
            <person name="Lee O.R."/>
            <person name="Lee T.-H."/>
            <person name="Bashyal P."/>
            <person name="Kim T.-S."/>
            <person name="Lee W.-H."/>
            <person name="Kawkins C."/>
            <person name="Kim C.-K."/>
            <person name="Kim J.S."/>
            <person name="Ahn B.O."/>
            <person name="Rhee S.Y."/>
            <person name="Sohng J.K."/>
        </authorList>
    </citation>
    <scope>NUCLEOTIDE SEQUENCE</scope>
    <source>
        <tissue evidence="7">Leaf</tissue>
    </source>
</reference>
<evidence type="ECO:0000313" key="8">
    <source>
        <dbReference type="Proteomes" id="UP000634136"/>
    </source>
</evidence>
<dbReference type="UniPathway" id="UPA00115"/>
<dbReference type="EC" id="3.1.1.31" evidence="5"/>
<comment type="similarity">
    <text evidence="3 5">Belongs to the glucosamine/galactosamine-6-phosphate isomerase family. 6-phosphogluconolactonase subfamily.</text>
</comment>
<dbReference type="InterPro" id="IPR037171">
    <property type="entry name" value="NagB/RpiA_transferase-like"/>
</dbReference>
<accession>A0A834WGX9</accession>
<dbReference type="Pfam" id="PF01182">
    <property type="entry name" value="Glucosamine_iso"/>
    <property type="match status" value="1"/>
</dbReference>
<dbReference type="GO" id="GO:0006098">
    <property type="term" value="P:pentose-phosphate shunt"/>
    <property type="evidence" value="ECO:0007669"/>
    <property type="project" value="UniProtKB-UniPathway"/>
</dbReference>
<dbReference type="FunFam" id="3.40.50.1360:FF:000005">
    <property type="entry name" value="6-phosphogluconolactonase"/>
    <property type="match status" value="1"/>
</dbReference>
<proteinExistence type="inferred from homology"/>
<dbReference type="InterPro" id="IPR039104">
    <property type="entry name" value="6PGL"/>
</dbReference>
<keyword evidence="4" id="KW-0378">Hydrolase</keyword>
<evidence type="ECO:0000256" key="1">
    <source>
        <dbReference type="ARBA" id="ARBA00000832"/>
    </source>
</evidence>